<evidence type="ECO:0000313" key="3">
    <source>
        <dbReference type="EMBL" id="ANK63544.1"/>
    </source>
</evidence>
<dbReference type="GO" id="GO:0016491">
    <property type="term" value="F:oxidoreductase activity"/>
    <property type="evidence" value="ECO:0007669"/>
    <property type="project" value="UniProtKB-KW"/>
</dbReference>
<keyword evidence="1" id="KW-0560">Oxidoreductase</keyword>
<dbReference type="Gene3D" id="3.40.50.720">
    <property type="entry name" value="NAD(P)-binding Rossmann-like Domain"/>
    <property type="match status" value="1"/>
</dbReference>
<evidence type="ECO:0000313" key="4">
    <source>
        <dbReference type="Proteomes" id="UP000078582"/>
    </source>
</evidence>
<dbReference type="InterPro" id="IPR002328">
    <property type="entry name" value="ADH_Zn_CS"/>
</dbReference>
<dbReference type="InterPro" id="IPR036291">
    <property type="entry name" value="NAD(P)-bd_dom_sf"/>
</dbReference>
<dbReference type="InterPro" id="IPR013154">
    <property type="entry name" value="ADH-like_N"/>
</dbReference>
<organism evidence="3 4">
    <name type="scientific">Loigolactobacillus backii</name>
    <dbReference type="NCBI Taxonomy" id="375175"/>
    <lineage>
        <taxon>Bacteria</taxon>
        <taxon>Bacillati</taxon>
        <taxon>Bacillota</taxon>
        <taxon>Bacilli</taxon>
        <taxon>Lactobacillales</taxon>
        <taxon>Lactobacillaceae</taxon>
        <taxon>Loigolactobacillus</taxon>
    </lineage>
</organism>
<dbReference type="Proteomes" id="UP000078582">
    <property type="component" value="Chromosome"/>
</dbReference>
<sequence>MQAMQIKTYGQVPVQLVSVPVPAIEPTDVLVAVKAAGVNPIDFKTRNGEVKLLAKHQMPLTLGHEFAGVIVKVGGQVKQFKVGDEVYGRPRDSRIGTFAEYLAVDTGDIALKPQNLSFIEAAGLPLVGLTSYQALVDIAHIQAGQKILIQAGAGGVGSIAIQLAKSLGAYVATTASPTSTVLVKRFGADKVINYHQQDFSQVLHGYDLVFDTLGHTNLKKAFRILKSGGRIVSVSGLPNARFARQTHRSWRKAVLFGLATLNLTWWEQKYHVRYDFLFMKANGAELAKLTNLIEQGKIKPLVDQVFPLAKTQAALDYSEKGRAHGKIIVKVAD</sequence>
<gene>
    <name evidence="3" type="ORF">AYR53_05990</name>
</gene>
<keyword evidence="4" id="KW-1185">Reference proteome</keyword>
<dbReference type="PANTHER" id="PTHR11695:SF294">
    <property type="entry name" value="RETICULON-4-INTERACTING PROTEIN 1, MITOCHONDRIAL"/>
    <property type="match status" value="1"/>
</dbReference>
<dbReference type="SUPFAM" id="SSF50129">
    <property type="entry name" value="GroES-like"/>
    <property type="match status" value="1"/>
</dbReference>
<reference evidence="3 4" key="1">
    <citation type="submission" date="2016-03" db="EMBL/GenBank/DDBJ databases">
        <title>Pediococcus and Lactobacillus from brewery environment - whole genome sequencing and assembly.</title>
        <authorList>
            <person name="Behr J."/>
            <person name="Geissler A.J."/>
            <person name="Vogel R.F."/>
        </authorList>
    </citation>
    <scope>NUCLEOTIDE SEQUENCE [LARGE SCALE GENOMIC DNA]</scope>
    <source>
        <strain evidence="3 4">TMW 1.1989</strain>
    </source>
</reference>
<dbReference type="Pfam" id="PF08240">
    <property type="entry name" value="ADH_N"/>
    <property type="match status" value="1"/>
</dbReference>
<feature type="domain" description="Enoyl reductase (ER)" evidence="2">
    <location>
        <begin position="10"/>
        <end position="329"/>
    </location>
</feature>
<dbReference type="PANTHER" id="PTHR11695">
    <property type="entry name" value="ALCOHOL DEHYDROGENASE RELATED"/>
    <property type="match status" value="1"/>
</dbReference>
<name>A0A192H3Z5_9LACO</name>
<dbReference type="STRING" id="375175.AYR53_05990"/>
<dbReference type="AlphaFoldDB" id="A0A192H3Z5"/>
<evidence type="ECO:0000259" key="2">
    <source>
        <dbReference type="SMART" id="SM00829"/>
    </source>
</evidence>
<evidence type="ECO:0000256" key="1">
    <source>
        <dbReference type="ARBA" id="ARBA00023002"/>
    </source>
</evidence>
<dbReference type="GO" id="GO:0008270">
    <property type="term" value="F:zinc ion binding"/>
    <property type="evidence" value="ECO:0007669"/>
    <property type="project" value="InterPro"/>
</dbReference>
<dbReference type="CDD" id="cd05289">
    <property type="entry name" value="MDR_like_2"/>
    <property type="match status" value="1"/>
</dbReference>
<protein>
    <submittedName>
        <fullName evidence="3">NADPH:quinone reductase</fullName>
    </submittedName>
</protein>
<dbReference type="SMART" id="SM00829">
    <property type="entry name" value="PKS_ER"/>
    <property type="match status" value="1"/>
</dbReference>
<dbReference type="EMBL" id="CP014873">
    <property type="protein sequence ID" value="ANK63544.1"/>
    <property type="molecule type" value="Genomic_DNA"/>
</dbReference>
<accession>A0A192H3Z5</accession>
<dbReference type="InterPro" id="IPR002364">
    <property type="entry name" value="Quin_OxRdtase/zeta-crystal_CS"/>
</dbReference>
<dbReference type="Gene3D" id="3.90.180.10">
    <property type="entry name" value="Medium-chain alcohol dehydrogenases, catalytic domain"/>
    <property type="match status" value="1"/>
</dbReference>
<dbReference type="InterPro" id="IPR050700">
    <property type="entry name" value="YIM1/Zinc_Alcohol_DH_Fams"/>
</dbReference>
<dbReference type="SUPFAM" id="SSF51735">
    <property type="entry name" value="NAD(P)-binding Rossmann-fold domains"/>
    <property type="match status" value="1"/>
</dbReference>
<dbReference type="PROSITE" id="PS01162">
    <property type="entry name" value="QOR_ZETA_CRYSTAL"/>
    <property type="match status" value="1"/>
</dbReference>
<proteinExistence type="predicted"/>
<dbReference type="PROSITE" id="PS00059">
    <property type="entry name" value="ADH_ZINC"/>
    <property type="match status" value="1"/>
</dbReference>
<dbReference type="InterPro" id="IPR020843">
    <property type="entry name" value="ER"/>
</dbReference>
<dbReference type="Pfam" id="PF13602">
    <property type="entry name" value="ADH_zinc_N_2"/>
    <property type="match status" value="1"/>
</dbReference>
<dbReference type="InterPro" id="IPR011032">
    <property type="entry name" value="GroES-like_sf"/>
</dbReference>